<keyword evidence="8" id="KW-0902">Two-component regulatory system</keyword>
<protein>
    <recommendedName>
        <fullName evidence="2">histidine kinase</fullName>
        <ecNumber evidence="2">2.7.13.3</ecNumber>
    </recommendedName>
</protein>
<dbReference type="RefSeq" id="WP_089283570.1">
    <property type="nucleotide sequence ID" value="NZ_FZOJ01000014.1"/>
</dbReference>
<evidence type="ECO:0000313" key="12">
    <source>
        <dbReference type="Proteomes" id="UP000198304"/>
    </source>
</evidence>
<dbReference type="SMART" id="SM00387">
    <property type="entry name" value="HATPase_c"/>
    <property type="match status" value="1"/>
</dbReference>
<evidence type="ECO:0000256" key="5">
    <source>
        <dbReference type="ARBA" id="ARBA00022741"/>
    </source>
</evidence>
<dbReference type="SUPFAM" id="SSF55874">
    <property type="entry name" value="ATPase domain of HSP90 chaperone/DNA topoisomerase II/histidine kinase"/>
    <property type="match status" value="1"/>
</dbReference>
<gene>
    <name evidence="11" type="ORF">SAMN05446037_101415</name>
</gene>
<comment type="catalytic activity">
    <reaction evidence="1">
        <text>ATP + protein L-histidine = ADP + protein N-phospho-L-histidine.</text>
        <dbReference type="EC" id="2.7.13.3"/>
    </reaction>
</comment>
<dbReference type="AlphaFoldDB" id="A0A239FSM6"/>
<proteinExistence type="predicted"/>
<dbReference type="Gene3D" id="3.30.450.20">
    <property type="entry name" value="PAS domain"/>
    <property type="match status" value="1"/>
</dbReference>
<evidence type="ECO:0000256" key="1">
    <source>
        <dbReference type="ARBA" id="ARBA00000085"/>
    </source>
</evidence>
<keyword evidence="4" id="KW-0808">Transferase</keyword>
<keyword evidence="6 11" id="KW-0418">Kinase</keyword>
<dbReference type="PROSITE" id="PS50109">
    <property type="entry name" value="HIS_KIN"/>
    <property type="match status" value="1"/>
</dbReference>
<dbReference type="EMBL" id="FZOJ01000014">
    <property type="protein sequence ID" value="SNS59618.1"/>
    <property type="molecule type" value="Genomic_DNA"/>
</dbReference>
<name>A0A239FSM6_9FIRM</name>
<keyword evidence="7" id="KW-0067">ATP-binding</keyword>
<dbReference type="PRINTS" id="PR00344">
    <property type="entry name" value="BCTRLSENSOR"/>
</dbReference>
<dbReference type="InterPro" id="IPR003594">
    <property type="entry name" value="HATPase_dom"/>
</dbReference>
<dbReference type="Pfam" id="PF02518">
    <property type="entry name" value="HATPase_c"/>
    <property type="match status" value="1"/>
</dbReference>
<evidence type="ECO:0000256" key="6">
    <source>
        <dbReference type="ARBA" id="ARBA00022777"/>
    </source>
</evidence>
<dbReference type="GO" id="GO:0000155">
    <property type="term" value="F:phosphorelay sensor kinase activity"/>
    <property type="evidence" value="ECO:0007669"/>
    <property type="project" value="InterPro"/>
</dbReference>
<evidence type="ECO:0000256" key="9">
    <source>
        <dbReference type="SAM" id="Phobius"/>
    </source>
</evidence>
<accession>A0A239FSM6</accession>
<dbReference type="Gene3D" id="1.10.287.130">
    <property type="match status" value="1"/>
</dbReference>
<keyword evidence="3" id="KW-0597">Phosphoprotein</keyword>
<dbReference type="GO" id="GO:0005524">
    <property type="term" value="F:ATP binding"/>
    <property type="evidence" value="ECO:0007669"/>
    <property type="project" value="UniProtKB-KW"/>
</dbReference>
<evidence type="ECO:0000256" key="2">
    <source>
        <dbReference type="ARBA" id="ARBA00012438"/>
    </source>
</evidence>
<evidence type="ECO:0000256" key="3">
    <source>
        <dbReference type="ARBA" id="ARBA00022553"/>
    </source>
</evidence>
<organism evidence="11 12">
    <name type="scientific">Anaerovirgula multivorans</name>
    <dbReference type="NCBI Taxonomy" id="312168"/>
    <lineage>
        <taxon>Bacteria</taxon>
        <taxon>Bacillati</taxon>
        <taxon>Bacillota</taxon>
        <taxon>Clostridia</taxon>
        <taxon>Peptostreptococcales</taxon>
        <taxon>Natronincolaceae</taxon>
        <taxon>Anaerovirgula</taxon>
    </lineage>
</organism>
<dbReference type="Proteomes" id="UP000198304">
    <property type="component" value="Unassembled WGS sequence"/>
</dbReference>
<sequence length="585" mass="68121">MNIDMQQLKKQSNIKLLKLILCALVIMGVILAMLISSHNYYRDIVIKSQQENILNIVTTASSQLEQYFNVREHYLRAILKDSQFQEEFIQFTEGKKIEVNLINLLYTMGQEEYVAVELIDKEGNILRAYTDDHPSYQYRRGEDITRAISSHNDIYFIETFGDRSINIIQAVKMDGELYGFVRIKINSDYIYRVYLADYQLNQKGYISLKDHQGRLFLHPSMEFIGEEVVQARKQQYPDYDWSELEENVRRQINKETGVGIYHSIWPGDDTRVKKLSGFTPADIGDTFIILNFSADYEETMISFEGITNATIVISILLIVTSLIIILYIYRVEMKKNEIALETIYFNELKEKNALIMHQSKFAAMGEMLATIAHQLKQPLNALKISLYNIEDYHNLKENDEEYLEILLKSNHKFVDKISKTIDDFKYFFKPQKETKVFNIYKAIEFAIELNMARINNLEIMVNIYGEKELEIMGESNIFSQVVLNLLNNSIDALKMIKENRKIDIYFHGKGEEIVIEIIDNGGGIRKEVMEHLFEPYTTTKGNDGTGLGLYIARYILKEKFNGELLVENIVDGVKEKIIIPREKRE</sequence>
<dbReference type="EC" id="2.7.13.3" evidence="2"/>
<dbReference type="SUPFAM" id="SSF47384">
    <property type="entry name" value="Homodimeric domain of signal transducing histidine kinase"/>
    <property type="match status" value="1"/>
</dbReference>
<dbReference type="SMART" id="SM00388">
    <property type="entry name" value="HisKA"/>
    <property type="match status" value="1"/>
</dbReference>
<dbReference type="Gene3D" id="3.30.565.10">
    <property type="entry name" value="Histidine kinase-like ATPase, C-terminal domain"/>
    <property type="match status" value="1"/>
</dbReference>
<feature type="transmembrane region" description="Helical" evidence="9">
    <location>
        <begin position="16"/>
        <end position="35"/>
    </location>
</feature>
<dbReference type="InterPro" id="IPR005467">
    <property type="entry name" value="His_kinase_dom"/>
</dbReference>
<evidence type="ECO:0000256" key="4">
    <source>
        <dbReference type="ARBA" id="ARBA00022679"/>
    </source>
</evidence>
<evidence type="ECO:0000256" key="8">
    <source>
        <dbReference type="ARBA" id="ARBA00023012"/>
    </source>
</evidence>
<keyword evidence="9" id="KW-0812">Transmembrane</keyword>
<feature type="transmembrane region" description="Helical" evidence="9">
    <location>
        <begin position="309"/>
        <end position="329"/>
    </location>
</feature>
<dbReference type="InterPro" id="IPR003661">
    <property type="entry name" value="HisK_dim/P_dom"/>
</dbReference>
<keyword evidence="12" id="KW-1185">Reference proteome</keyword>
<dbReference type="Pfam" id="PF00512">
    <property type="entry name" value="HisKA"/>
    <property type="match status" value="1"/>
</dbReference>
<evidence type="ECO:0000313" key="11">
    <source>
        <dbReference type="EMBL" id="SNS59618.1"/>
    </source>
</evidence>
<dbReference type="PANTHER" id="PTHR43065:SF46">
    <property type="entry name" value="C4-DICARBOXYLATE TRANSPORT SENSOR PROTEIN DCTB"/>
    <property type="match status" value="1"/>
</dbReference>
<dbReference type="InterPro" id="IPR036890">
    <property type="entry name" value="HATPase_C_sf"/>
</dbReference>
<dbReference type="InterPro" id="IPR036097">
    <property type="entry name" value="HisK_dim/P_sf"/>
</dbReference>
<keyword evidence="9" id="KW-1133">Transmembrane helix</keyword>
<dbReference type="InterPro" id="IPR004358">
    <property type="entry name" value="Sig_transdc_His_kin-like_C"/>
</dbReference>
<keyword evidence="9" id="KW-0472">Membrane</keyword>
<dbReference type="PANTHER" id="PTHR43065">
    <property type="entry name" value="SENSOR HISTIDINE KINASE"/>
    <property type="match status" value="1"/>
</dbReference>
<evidence type="ECO:0000256" key="7">
    <source>
        <dbReference type="ARBA" id="ARBA00022840"/>
    </source>
</evidence>
<keyword evidence="5" id="KW-0547">Nucleotide-binding</keyword>
<evidence type="ECO:0000259" key="10">
    <source>
        <dbReference type="PROSITE" id="PS50109"/>
    </source>
</evidence>
<reference evidence="11 12" key="1">
    <citation type="submission" date="2017-06" db="EMBL/GenBank/DDBJ databases">
        <authorList>
            <person name="Kim H.J."/>
            <person name="Triplett B.A."/>
        </authorList>
    </citation>
    <scope>NUCLEOTIDE SEQUENCE [LARGE SCALE GENOMIC DNA]</scope>
    <source>
        <strain evidence="11 12">SCA</strain>
    </source>
</reference>
<dbReference type="OrthoDB" id="9784397at2"/>
<feature type="domain" description="Histidine kinase" evidence="10">
    <location>
        <begin position="370"/>
        <end position="583"/>
    </location>
</feature>
<dbReference type="CDD" id="cd00082">
    <property type="entry name" value="HisKA"/>
    <property type="match status" value="1"/>
</dbReference>